<feature type="domain" description="HhH-GPD" evidence="17">
    <location>
        <begin position="184"/>
        <end position="329"/>
    </location>
</feature>
<dbReference type="HAMAP" id="MF_03183">
    <property type="entry name" value="Endonuclease_III_Nth"/>
    <property type="match status" value="1"/>
</dbReference>
<feature type="region of interest" description="Disordered" evidence="15">
    <location>
        <begin position="36"/>
        <end position="57"/>
    </location>
</feature>
<keyword evidence="16" id="KW-1133">Transmembrane helix</keyword>
<evidence type="ECO:0000256" key="6">
    <source>
        <dbReference type="ARBA" id="ARBA00022801"/>
    </source>
</evidence>
<comment type="catalytic activity">
    <reaction evidence="13 14">
        <text>2'-deoxyribonucleotide-(2'-deoxyribose 5'-phosphate)-2'-deoxyribonucleotide-DNA = a 3'-end 2'-deoxyribonucleotide-(2,3-dehydro-2,3-deoxyribose 5'-phosphate)-DNA + a 5'-end 5'-phospho-2'-deoxyribonucleoside-DNA + H(+)</text>
        <dbReference type="Rhea" id="RHEA:66592"/>
        <dbReference type="Rhea" id="RHEA-COMP:13180"/>
        <dbReference type="Rhea" id="RHEA-COMP:16897"/>
        <dbReference type="Rhea" id="RHEA-COMP:17067"/>
        <dbReference type="ChEBI" id="CHEBI:15378"/>
        <dbReference type="ChEBI" id="CHEBI:136412"/>
        <dbReference type="ChEBI" id="CHEBI:157695"/>
        <dbReference type="ChEBI" id="CHEBI:167181"/>
        <dbReference type="EC" id="4.2.99.18"/>
    </reaction>
</comment>
<dbReference type="GO" id="GO:0046872">
    <property type="term" value="F:metal ion binding"/>
    <property type="evidence" value="ECO:0007669"/>
    <property type="project" value="UniProtKB-KW"/>
</dbReference>
<dbReference type="InterPro" id="IPR030841">
    <property type="entry name" value="NTH1"/>
</dbReference>
<evidence type="ECO:0000256" key="12">
    <source>
        <dbReference type="ARBA" id="ARBA00023295"/>
    </source>
</evidence>
<dbReference type="SUPFAM" id="SSF48150">
    <property type="entry name" value="DNA-glycosylase"/>
    <property type="match status" value="2"/>
</dbReference>
<dbReference type="GO" id="GO:0042644">
    <property type="term" value="C:chloroplast nucleoid"/>
    <property type="evidence" value="ECO:0007669"/>
    <property type="project" value="TreeGrafter"/>
</dbReference>
<dbReference type="SMART" id="SM00525">
    <property type="entry name" value="FES"/>
    <property type="match status" value="1"/>
</dbReference>
<evidence type="ECO:0000256" key="3">
    <source>
        <dbReference type="ARBA" id="ARBA00022485"/>
    </source>
</evidence>
<dbReference type="InterPro" id="IPR004036">
    <property type="entry name" value="Endonuclease-III-like_CS2"/>
</dbReference>
<name>A0A2N9GK35_FAGSY</name>
<dbReference type="InterPro" id="IPR003651">
    <property type="entry name" value="Endonuclease3_FeS-loop_motif"/>
</dbReference>
<evidence type="ECO:0000256" key="5">
    <source>
        <dbReference type="ARBA" id="ARBA00022763"/>
    </source>
</evidence>
<keyword evidence="8" id="KW-0408">Iron</keyword>
<evidence type="ECO:0000256" key="13">
    <source>
        <dbReference type="ARBA" id="ARBA00044632"/>
    </source>
</evidence>
<keyword evidence="11 14" id="KW-0456">Lyase</keyword>
<evidence type="ECO:0000256" key="15">
    <source>
        <dbReference type="SAM" id="MobiDB-lite"/>
    </source>
</evidence>
<evidence type="ECO:0000256" key="16">
    <source>
        <dbReference type="SAM" id="Phobius"/>
    </source>
</evidence>
<protein>
    <recommendedName>
        <fullName evidence="14">Endonuclease III homolog</fullName>
        <ecNumber evidence="14">3.2.2.-</ecNumber>
        <ecNumber evidence="14">4.2.99.18</ecNumber>
    </recommendedName>
    <alternativeName>
        <fullName evidence="14">Bifunctional DNA N-glycosylase/DNA-(apurinic or apyrimidinic site) lyase</fullName>
        <shortName evidence="14">DNA glycosylase/AP lyase</shortName>
    </alternativeName>
</protein>
<evidence type="ECO:0000256" key="11">
    <source>
        <dbReference type="ARBA" id="ARBA00023239"/>
    </source>
</evidence>
<evidence type="ECO:0000259" key="17">
    <source>
        <dbReference type="SMART" id="SM00478"/>
    </source>
</evidence>
<keyword evidence="3" id="KW-0004">4Fe-4S</keyword>
<comment type="caution">
    <text evidence="14">Lacks conserved residue(s) required for the propagation of feature annotation.</text>
</comment>
<feature type="compositionally biased region" description="Basic residues" evidence="15">
    <location>
        <begin position="565"/>
        <end position="575"/>
    </location>
</feature>
<feature type="compositionally biased region" description="Low complexity" evidence="15">
    <location>
        <begin position="36"/>
        <end position="45"/>
    </location>
</feature>
<feature type="region of interest" description="Disordered" evidence="15">
    <location>
        <begin position="556"/>
        <end position="575"/>
    </location>
</feature>
<keyword evidence="6 14" id="KW-0378">Hydrolase</keyword>
<dbReference type="GO" id="GO:0005634">
    <property type="term" value="C:nucleus"/>
    <property type="evidence" value="ECO:0007669"/>
    <property type="project" value="InterPro"/>
</dbReference>
<dbReference type="FunFam" id="1.10.340.30:FF:000005">
    <property type="entry name" value="Endonuclease III-like protein 1"/>
    <property type="match status" value="1"/>
</dbReference>
<reference evidence="18" key="1">
    <citation type="submission" date="2018-02" db="EMBL/GenBank/DDBJ databases">
        <authorList>
            <person name="Cohen D.B."/>
            <person name="Kent A.D."/>
        </authorList>
    </citation>
    <scope>NUCLEOTIDE SEQUENCE</scope>
</reference>
<feature type="compositionally biased region" description="Polar residues" evidence="15">
    <location>
        <begin position="46"/>
        <end position="55"/>
    </location>
</feature>
<dbReference type="Pfam" id="PF00730">
    <property type="entry name" value="HhH-GPD"/>
    <property type="match status" value="1"/>
</dbReference>
<dbReference type="InterPro" id="IPR011257">
    <property type="entry name" value="DNA_glycosylase"/>
</dbReference>
<dbReference type="EMBL" id="OIVN01002340">
    <property type="protein sequence ID" value="SPD02817.1"/>
    <property type="molecule type" value="Genomic_DNA"/>
</dbReference>
<evidence type="ECO:0000256" key="8">
    <source>
        <dbReference type="ARBA" id="ARBA00023004"/>
    </source>
</evidence>
<evidence type="ECO:0000256" key="9">
    <source>
        <dbReference type="ARBA" id="ARBA00023014"/>
    </source>
</evidence>
<proteinExistence type="inferred from homology"/>
<keyword evidence="9" id="KW-0411">Iron-sulfur</keyword>
<comment type="function">
    <text evidence="14">Bifunctional DNA N-glycosylase with associated apurinic/apyrimidinic (AP) lyase function that catalyzes the first step in base excision repair (BER), the primary repair pathway for the repair of oxidative DNA damage. The DNA N-glycosylase activity releases the damaged DNA base from DNA by cleaving the N-glycosidic bond, leaving an AP site. The AP lyase activity cleaves the phosphodiester bond 3' to the AP site by a beta-elimination. Primarily recognizes and repairs oxidative base damage of pyrimidines.</text>
</comment>
<dbReference type="GO" id="GO:0000703">
    <property type="term" value="F:oxidized pyrimidine nucleobase lesion DNA N-glycosylase activity"/>
    <property type="evidence" value="ECO:0007669"/>
    <property type="project" value="UniProtKB-UniRule"/>
</dbReference>
<evidence type="ECO:0000313" key="18">
    <source>
        <dbReference type="EMBL" id="SPD02817.1"/>
    </source>
</evidence>
<dbReference type="SMART" id="SM00478">
    <property type="entry name" value="ENDO3c"/>
    <property type="match status" value="1"/>
</dbReference>
<evidence type="ECO:0000256" key="7">
    <source>
        <dbReference type="ARBA" id="ARBA00022946"/>
    </source>
</evidence>
<accession>A0A2N9GK35</accession>
<organism evidence="18">
    <name type="scientific">Fagus sylvatica</name>
    <name type="common">Beechnut</name>
    <dbReference type="NCBI Taxonomy" id="28930"/>
    <lineage>
        <taxon>Eukaryota</taxon>
        <taxon>Viridiplantae</taxon>
        <taxon>Streptophyta</taxon>
        <taxon>Embryophyta</taxon>
        <taxon>Tracheophyta</taxon>
        <taxon>Spermatophyta</taxon>
        <taxon>Magnoliopsida</taxon>
        <taxon>eudicotyledons</taxon>
        <taxon>Gunneridae</taxon>
        <taxon>Pentapetalae</taxon>
        <taxon>rosids</taxon>
        <taxon>fabids</taxon>
        <taxon>Fagales</taxon>
        <taxon>Fagaceae</taxon>
        <taxon>Fagus</taxon>
    </lineage>
</organism>
<dbReference type="GO" id="GO:0006289">
    <property type="term" value="P:nucleotide-excision repair"/>
    <property type="evidence" value="ECO:0007669"/>
    <property type="project" value="TreeGrafter"/>
</dbReference>
<evidence type="ECO:0000256" key="2">
    <source>
        <dbReference type="ARBA" id="ARBA00008343"/>
    </source>
</evidence>
<dbReference type="EC" id="4.2.99.18" evidence="14"/>
<dbReference type="GO" id="GO:0051539">
    <property type="term" value="F:4 iron, 4 sulfur cluster binding"/>
    <property type="evidence" value="ECO:0007669"/>
    <property type="project" value="UniProtKB-KW"/>
</dbReference>
<evidence type="ECO:0000256" key="1">
    <source>
        <dbReference type="ARBA" id="ARBA00001966"/>
    </source>
</evidence>
<evidence type="ECO:0000256" key="4">
    <source>
        <dbReference type="ARBA" id="ARBA00022723"/>
    </source>
</evidence>
<dbReference type="GO" id="GO:0140078">
    <property type="term" value="F:class I DNA-(apurinic or apyrimidinic site) endonuclease activity"/>
    <property type="evidence" value="ECO:0007669"/>
    <property type="project" value="UniProtKB-EC"/>
</dbReference>
<keyword evidence="4" id="KW-0479">Metal-binding</keyword>
<sequence>MSLVLIGTHLCTFSLAIGFGRIRLFSNMSKPKTRLSSKLLQSKSQMPGSESSNGDSVPELGVFVRKKRVKKIVQVEEEEHEAESDDKKLCGLPDIEEFAYKGANSSFLSRKSNPASDVLPVETEVASSIRPRGEPPPNWEKVLEGIRKMRSSEDAPVDTMGCEKAGSSLPPKERRFAVLVSSLLSSQTKDNVTHGKNAGAIQRLLQNGLLTADAIDKADEATIKSLIYPVGFYTRKAANMKKIAKISLMKYDGDIPSSLEELLLLPGIGPKMAHLVMNVGWDDVQGICVDTHVHRICNRLGWVSGPGTKQVPHCYPFDSYKHVFSFGGLPMSSSLNDTSSIIMGWEPPLSLPCSPPCPTPPQEAASRGSPAFADDISVLSEAASSSPICLSRPMWLTTVAWASRISLSVNLWWPVVGFVDFVVDFGWIVVVVVGFWVGWGGGWGGWGGGGGGLGFWGGVRVVGVGGGGCGVGGFGVGVGLRGGCGVGFGGLRWLWVSWLVKTSIPEKTREALQLWLPKEEWVPINPLLVGFGQTICTPLRPNCGMCSVSEFCPSAFKDTSSPSSKSKKSGLRKKL</sequence>
<keyword evidence="10 14" id="KW-0234">DNA repair</keyword>
<dbReference type="InterPro" id="IPR000445">
    <property type="entry name" value="HhH_motif"/>
</dbReference>
<dbReference type="PANTHER" id="PTHR43286:SF1">
    <property type="entry name" value="ENDONUCLEASE III-LIKE PROTEIN 1"/>
    <property type="match status" value="1"/>
</dbReference>
<dbReference type="InterPro" id="IPR023170">
    <property type="entry name" value="HhH_base_excis_C"/>
</dbReference>
<keyword evidence="7" id="KW-0809">Transit peptide</keyword>
<dbReference type="AlphaFoldDB" id="A0A2N9GK35"/>
<keyword evidence="5 14" id="KW-0227">DNA damage</keyword>
<comment type="similarity">
    <text evidence="2 14">Belongs to the Nth/MutY family.</text>
</comment>
<dbReference type="InterPro" id="IPR003265">
    <property type="entry name" value="HhH-GPD_domain"/>
</dbReference>
<dbReference type="Pfam" id="PF00633">
    <property type="entry name" value="HHH"/>
    <property type="match status" value="1"/>
</dbReference>
<evidence type="ECO:0000256" key="10">
    <source>
        <dbReference type="ARBA" id="ARBA00023204"/>
    </source>
</evidence>
<keyword evidence="12 14" id="KW-0326">Glycosidase</keyword>
<feature type="transmembrane region" description="Helical" evidence="16">
    <location>
        <begin position="411"/>
        <end position="437"/>
    </location>
</feature>
<dbReference type="Gene3D" id="1.10.340.30">
    <property type="entry name" value="Hypothetical protein, domain 2"/>
    <property type="match status" value="1"/>
</dbReference>
<dbReference type="PROSITE" id="PS01155">
    <property type="entry name" value="ENDONUCLEASE_III_2"/>
    <property type="match status" value="1"/>
</dbReference>
<dbReference type="CDD" id="cd00056">
    <property type="entry name" value="ENDO3c"/>
    <property type="match status" value="1"/>
</dbReference>
<gene>
    <name evidence="14" type="primary">NTH1</name>
    <name evidence="18" type="ORF">FSB_LOCUS30699</name>
</gene>
<keyword evidence="16" id="KW-0812">Transmembrane</keyword>
<dbReference type="Gene3D" id="1.10.1670.10">
    <property type="entry name" value="Helix-hairpin-Helix base-excision DNA repair enzymes (C-terminal)"/>
    <property type="match status" value="2"/>
</dbReference>
<dbReference type="EC" id="3.2.2.-" evidence="14"/>
<comment type="cofactor">
    <cofactor evidence="1">
        <name>[4Fe-4S] cluster</name>
        <dbReference type="ChEBI" id="CHEBI:49883"/>
    </cofactor>
</comment>
<keyword evidence="16" id="KW-0472">Membrane</keyword>
<dbReference type="PANTHER" id="PTHR43286">
    <property type="entry name" value="ENDONUCLEASE III-LIKE PROTEIN 1"/>
    <property type="match status" value="1"/>
</dbReference>
<evidence type="ECO:0000256" key="14">
    <source>
        <dbReference type="HAMAP-Rule" id="MF_03183"/>
    </source>
</evidence>
<dbReference type="GO" id="GO:0006285">
    <property type="term" value="P:base-excision repair, AP site formation"/>
    <property type="evidence" value="ECO:0007669"/>
    <property type="project" value="UniProtKB-UniRule"/>
</dbReference>
<dbReference type="GO" id="GO:0003677">
    <property type="term" value="F:DNA binding"/>
    <property type="evidence" value="ECO:0007669"/>
    <property type="project" value="UniProtKB-UniRule"/>
</dbReference>